<dbReference type="PANTHER" id="PTHR43300:SF11">
    <property type="entry name" value="ACETYLTRANSFERASE RV3034C-RELATED"/>
    <property type="match status" value="1"/>
</dbReference>
<dbReference type="InterPro" id="IPR001451">
    <property type="entry name" value="Hexapep"/>
</dbReference>
<protein>
    <submittedName>
        <fullName evidence="3">CatB-related O-acetyltransferase</fullName>
    </submittedName>
</protein>
<evidence type="ECO:0000313" key="4">
    <source>
        <dbReference type="Proteomes" id="UP001200430"/>
    </source>
</evidence>
<evidence type="ECO:0000256" key="2">
    <source>
        <dbReference type="ARBA" id="ARBA00022737"/>
    </source>
</evidence>
<dbReference type="Gene3D" id="2.160.10.10">
    <property type="entry name" value="Hexapeptide repeat proteins"/>
    <property type="match status" value="1"/>
</dbReference>
<keyword evidence="2" id="KW-0677">Repeat</keyword>
<evidence type="ECO:0000256" key="1">
    <source>
        <dbReference type="ARBA" id="ARBA00022679"/>
    </source>
</evidence>
<accession>A0ABS9EQL6</accession>
<dbReference type="EMBL" id="JAKGUD010000016">
    <property type="protein sequence ID" value="MCF4143482.1"/>
    <property type="molecule type" value="Genomic_DNA"/>
</dbReference>
<dbReference type="SUPFAM" id="SSF51161">
    <property type="entry name" value="Trimeric LpxA-like enzymes"/>
    <property type="match status" value="1"/>
</dbReference>
<dbReference type="InterPro" id="IPR011004">
    <property type="entry name" value="Trimer_LpxA-like_sf"/>
</dbReference>
<reference evidence="3 4" key="1">
    <citation type="submission" date="2022-01" db="EMBL/GenBank/DDBJ databases">
        <title>Dethiosulfovibrio faecalis sp. nov., a novel proteolytic, non-sulfur-reducing bacterium isolated from a marine aquaculture solid waste bioreactor.</title>
        <authorList>
            <person name="Grabowski S."/>
            <person name="Apolinario E."/>
            <person name="Schneider N."/>
            <person name="Marshall C.W."/>
            <person name="Sowers K.R."/>
        </authorList>
    </citation>
    <scope>NUCLEOTIDE SEQUENCE [LARGE SCALE GENOMIC DNA]</scope>
    <source>
        <strain evidence="3 4">DSM 12537</strain>
    </source>
</reference>
<organism evidence="3 4">
    <name type="scientific">Dethiosulfovibrio marinus</name>
    <dbReference type="NCBI Taxonomy" id="133532"/>
    <lineage>
        <taxon>Bacteria</taxon>
        <taxon>Thermotogati</taxon>
        <taxon>Synergistota</taxon>
        <taxon>Synergistia</taxon>
        <taxon>Synergistales</taxon>
        <taxon>Dethiosulfovibrionaceae</taxon>
        <taxon>Dethiosulfovibrio</taxon>
    </lineage>
</organism>
<dbReference type="InterPro" id="IPR018357">
    <property type="entry name" value="Hexapep_transf_CS"/>
</dbReference>
<proteinExistence type="predicted"/>
<keyword evidence="1" id="KW-0808">Transferase</keyword>
<sequence length="233" mass="25984">MTDEREAMIEKARKHRNRKVHRTHVPVMKGPDPDKVHPRKRYSQLVFLKNVVKSPNIIVGDYTYYDDIRGDRPLEFEKNVIHSMQEKLIIGKFCSLGAETVFVMSGGNHPIDNVSTYPFGLMGSGWEPAPFRPVLKGDITIGNDVWIGFRATILGGVTIGDGAVIGAGAVVTKDVPPYTVVGGNPASEIKKRFDDSTVEMLLKLKWWDWPPEKITSNVTVLASPSVEALKRCR</sequence>
<keyword evidence="4" id="KW-1185">Reference proteome</keyword>
<name>A0ABS9EQL6_9BACT</name>
<dbReference type="Pfam" id="PF00132">
    <property type="entry name" value="Hexapep"/>
    <property type="match status" value="1"/>
</dbReference>
<dbReference type="PANTHER" id="PTHR43300">
    <property type="entry name" value="ACETYLTRANSFERASE"/>
    <property type="match status" value="1"/>
</dbReference>
<dbReference type="Proteomes" id="UP001200430">
    <property type="component" value="Unassembled WGS sequence"/>
</dbReference>
<evidence type="ECO:0000313" key="3">
    <source>
        <dbReference type="EMBL" id="MCF4143482.1"/>
    </source>
</evidence>
<dbReference type="CDD" id="cd03349">
    <property type="entry name" value="LbH_XAT"/>
    <property type="match status" value="1"/>
</dbReference>
<gene>
    <name evidence="3" type="ORF">L2W38_11730</name>
</gene>
<comment type="caution">
    <text evidence="3">The sequence shown here is derived from an EMBL/GenBank/DDBJ whole genome shotgun (WGS) entry which is preliminary data.</text>
</comment>
<dbReference type="InterPro" id="IPR050179">
    <property type="entry name" value="Trans_hexapeptide_repeat"/>
</dbReference>
<dbReference type="PROSITE" id="PS00101">
    <property type="entry name" value="HEXAPEP_TRANSFERASES"/>
    <property type="match status" value="1"/>
</dbReference>